<dbReference type="EMBL" id="QWEZ01000002">
    <property type="protein sequence ID" value="RRJ82670.1"/>
    <property type="molecule type" value="Genomic_DNA"/>
</dbReference>
<name>A0A3P3VIY8_9GAMM</name>
<dbReference type="AlphaFoldDB" id="A0A3P3VIY8"/>
<reference evidence="1 2" key="2">
    <citation type="submission" date="2018-12" db="EMBL/GenBank/DDBJ databases">
        <title>Simiduia agarivorans gen. nov., sp. nov., a marine, agarolytic bacterium isolated from shallow coastal water from Keelung, Taiwan.</title>
        <authorList>
            <person name="Shieh W.Y."/>
        </authorList>
    </citation>
    <scope>NUCLEOTIDE SEQUENCE [LARGE SCALE GENOMIC DNA]</scope>
    <source>
        <strain evidence="1 2">GTF-13</strain>
    </source>
</reference>
<comment type="caution">
    <text evidence="1">The sequence shown here is derived from an EMBL/GenBank/DDBJ whole genome shotgun (WGS) entry which is preliminary data.</text>
</comment>
<evidence type="ECO:0000313" key="1">
    <source>
        <dbReference type="EMBL" id="RRJ82670.1"/>
    </source>
</evidence>
<proteinExistence type="predicted"/>
<sequence length="77" mass="8331">MTQAKPTPAFAITPLSLPQNVTYMALIGDQGNELPITQRMIEQACTSISPPSPALPPIKICRANRLCVYTGFDRAIS</sequence>
<keyword evidence="2" id="KW-1185">Reference proteome</keyword>
<protein>
    <submittedName>
        <fullName evidence="1">Uncharacterized protein</fullName>
    </submittedName>
</protein>
<evidence type="ECO:0000313" key="2">
    <source>
        <dbReference type="Proteomes" id="UP000280792"/>
    </source>
</evidence>
<reference evidence="1 2" key="1">
    <citation type="submission" date="2018-08" db="EMBL/GenBank/DDBJ databases">
        <authorList>
            <person name="Khan S.A."/>
        </authorList>
    </citation>
    <scope>NUCLEOTIDE SEQUENCE [LARGE SCALE GENOMIC DNA]</scope>
    <source>
        <strain evidence="1 2">GTF-13</strain>
    </source>
</reference>
<gene>
    <name evidence="1" type="ORF">D0544_12480</name>
</gene>
<dbReference type="Proteomes" id="UP000280792">
    <property type="component" value="Unassembled WGS sequence"/>
</dbReference>
<organism evidence="1 2">
    <name type="scientific">Aestuariirhabdus litorea</name>
    <dbReference type="NCBI Taxonomy" id="2528527"/>
    <lineage>
        <taxon>Bacteria</taxon>
        <taxon>Pseudomonadati</taxon>
        <taxon>Pseudomonadota</taxon>
        <taxon>Gammaproteobacteria</taxon>
        <taxon>Oceanospirillales</taxon>
        <taxon>Aestuariirhabdaceae</taxon>
        <taxon>Aestuariirhabdus</taxon>
    </lineage>
</organism>
<dbReference type="RefSeq" id="WP_125016623.1">
    <property type="nucleotide sequence ID" value="NZ_QWEZ01000002.1"/>
</dbReference>
<accession>A0A3P3VIY8</accession>